<name>J5WEU3_9FIRM</name>
<evidence type="ECO:0000313" key="1">
    <source>
        <dbReference type="EMBL" id="EJU21447.1"/>
    </source>
</evidence>
<reference evidence="1 2" key="1">
    <citation type="submission" date="2012-07" db="EMBL/GenBank/DDBJ databases">
        <authorList>
            <person name="Durkin A.S."/>
            <person name="McCorrison J."/>
            <person name="Torralba M."/>
            <person name="Gillis M."/>
            <person name="Methe B."/>
            <person name="Sutton G."/>
            <person name="Nelson K.E."/>
        </authorList>
    </citation>
    <scope>NUCLEOTIDE SEQUENCE [LARGE SCALE GENOMIC DNA]</scope>
    <source>
        <strain evidence="1 2">OBRC8</strain>
    </source>
</reference>
<protein>
    <submittedName>
        <fullName evidence="1">Uncharacterized protein</fullName>
    </submittedName>
</protein>
<dbReference type="RefSeq" id="WP_009531291.1">
    <property type="nucleotide sequence ID" value="NZ_ALNK01000027.1"/>
</dbReference>
<sequence>MSKNAKYVVSREIWKKIRKLDHAKFDEWVRAFVKNIDEDNNKVHSKTFEEFDKINNMAIMQALENTKGIGEKIRGNFIENYNKALKDNIKNNDFIENSENKEKRKC</sequence>
<organism evidence="1 2">
    <name type="scientific">Peptoanaerobacter stomatis</name>
    <dbReference type="NCBI Taxonomy" id="796937"/>
    <lineage>
        <taxon>Bacteria</taxon>
        <taxon>Bacillati</taxon>
        <taxon>Bacillota</taxon>
        <taxon>Clostridia</taxon>
        <taxon>Peptostreptococcales</taxon>
        <taxon>Filifactoraceae</taxon>
        <taxon>Peptoanaerobacter</taxon>
    </lineage>
</organism>
<accession>J5WEU3</accession>
<dbReference type="Proteomes" id="UP000005244">
    <property type="component" value="Unassembled WGS sequence"/>
</dbReference>
<gene>
    <name evidence="1" type="ORF">HMPREF1143_0194</name>
</gene>
<comment type="caution">
    <text evidence="1">The sequence shown here is derived from an EMBL/GenBank/DDBJ whole genome shotgun (WGS) entry which is preliminary data.</text>
</comment>
<dbReference type="EMBL" id="ALNK01000027">
    <property type="protein sequence ID" value="EJU21447.1"/>
    <property type="molecule type" value="Genomic_DNA"/>
</dbReference>
<proteinExistence type="predicted"/>
<keyword evidence="2" id="KW-1185">Reference proteome</keyword>
<dbReference type="AlphaFoldDB" id="J5WEU3"/>
<evidence type="ECO:0000313" key="2">
    <source>
        <dbReference type="Proteomes" id="UP000005244"/>
    </source>
</evidence>